<protein>
    <recommendedName>
        <fullName evidence="3">Major capsid protein</fullName>
    </recommendedName>
</protein>
<reference evidence="2" key="1">
    <citation type="submission" date="2019-02" db="EMBL/GenBank/DDBJ databases">
        <title>Draft genome sequence of Enterococcus sp. Gos25-1.</title>
        <authorList>
            <person name="Tanaka N."/>
            <person name="Shiwa Y."/>
            <person name="Fujita N."/>
        </authorList>
    </citation>
    <scope>NUCLEOTIDE SEQUENCE [LARGE SCALE GENOMIC DNA]</scope>
    <source>
        <strain evidence="2">Gos25-1</strain>
    </source>
</reference>
<dbReference type="EMBL" id="BJCC01000003">
    <property type="protein sequence ID" value="GCF92498.1"/>
    <property type="molecule type" value="Genomic_DNA"/>
</dbReference>
<evidence type="ECO:0000313" key="1">
    <source>
        <dbReference type="EMBL" id="GCF92498.1"/>
    </source>
</evidence>
<comment type="caution">
    <text evidence="1">The sequence shown here is derived from an EMBL/GenBank/DDBJ whole genome shotgun (WGS) entry which is preliminary data.</text>
</comment>
<accession>A0A4P5P965</accession>
<name>A0A4P5P965_9ENTE</name>
<sequence length="384" mass="41828">MSQLGFTNKDLNAVAVQTETIEKFHNIGDVGLGRDFSNNQLQSPVQVGDALVNWLLSTPLSATLRNANQRMSEVFMRGSNGKWTIVLPQSVYTLPPEDTSGLCCWVPFEIAHCGTKSDIDLLCLQDCTPILDEYINKNRHAGAQDLTNYFLQQGESVWDARLRMNRLSMQFYTEHELILGLPNTGTTVLKPFNGLLSVLENPAVLQISGVDVLSAFKDVKCRYSVLGGMQGFVFAVHPLVYDAISEQVQPGKFNTLPDGWTKTGSTLAYNGVSFIQSKKVPVDMTAGTGEVWVLNSAVVGAYLGAGGLQPGADFIREGYTFTNKPDSGCASDCINYYNYGTVAGTNPNMMMIIQDIPLSPNCLGGTLQGLDGLIQPETLVPQTY</sequence>
<gene>
    <name evidence="1" type="ORF">NRIC_03890</name>
</gene>
<dbReference type="RefSeq" id="WP_146621006.1">
    <property type="nucleotide sequence ID" value="NZ_BJCC01000003.1"/>
</dbReference>
<evidence type="ECO:0000313" key="2">
    <source>
        <dbReference type="Proteomes" id="UP000290567"/>
    </source>
</evidence>
<organism evidence="1 2">
    <name type="scientific">Enterococcus florum</name>
    <dbReference type="NCBI Taxonomy" id="2480627"/>
    <lineage>
        <taxon>Bacteria</taxon>
        <taxon>Bacillati</taxon>
        <taxon>Bacillota</taxon>
        <taxon>Bacilli</taxon>
        <taxon>Lactobacillales</taxon>
        <taxon>Enterococcaceae</taxon>
        <taxon>Enterococcus</taxon>
    </lineage>
</organism>
<proteinExistence type="predicted"/>
<dbReference type="Proteomes" id="UP000290567">
    <property type="component" value="Unassembled WGS sequence"/>
</dbReference>
<dbReference type="AlphaFoldDB" id="A0A4P5P965"/>
<keyword evidence="2" id="KW-1185">Reference proteome</keyword>
<evidence type="ECO:0008006" key="3">
    <source>
        <dbReference type="Google" id="ProtNLM"/>
    </source>
</evidence>